<sequence>MTKIISIFERLGMGGGGKIRAVHHRLNAFSEMPDFQPILLNLSHAPTQKENFLKLKADGVIFPQVEYLSLPEACAATDAAAALPLFDLAAEIGEAEASVRIKTTELGRIAKYRIREKDRRRTYTLVDDEIFQLSVTKSDGTREITDYARNRAIRWTRTKGDKFLLGRNFIDGKTYRMDRAFVRSFYEMVPWGPAITFFDGITSAYLSVATKSPRALFLHADHMNPDGKILHRAKLLIEGFAGEAIITATDAHRQQIASDLKPSAEVHVLPHFCEIAAKKETARKDLVTISRLDLEGKPIHECIQAFSRIKDEFPGINYLIYGEGAGRDQLENQINELGLADRVRLMGYTTTPLDVFRGALASIYPTMTEGFGLSILEALSCGCPVVSYDVNYGPRELIKPGKNGDLVPPRDIAAIAGALRRVLKQPKKFQRNTSHLLDRYTRDAYVRNYRGIAEKLMAIQAS</sequence>
<evidence type="ECO:0000313" key="3">
    <source>
        <dbReference type="Proteomes" id="UP000183635"/>
    </source>
</evidence>
<dbReference type="SUPFAM" id="SSF53756">
    <property type="entry name" value="UDP-Glycosyltransferase/glycogen phosphorylase"/>
    <property type="match status" value="1"/>
</dbReference>
<reference evidence="2 3" key="1">
    <citation type="submission" date="2016-10" db="EMBL/GenBank/DDBJ databases">
        <authorList>
            <person name="de Groot N.N."/>
        </authorList>
    </citation>
    <scope>NUCLEOTIDE SEQUENCE [LARGE SCALE GENOMIC DNA]</scope>
    <source>
        <strain evidence="2 3">DSM 8537</strain>
    </source>
</reference>
<dbReference type="PANTHER" id="PTHR12526">
    <property type="entry name" value="GLYCOSYLTRANSFERASE"/>
    <property type="match status" value="1"/>
</dbReference>
<dbReference type="RefSeq" id="WP_083412549.1">
    <property type="nucleotide sequence ID" value="NZ_CBCRYP010000004.1"/>
</dbReference>
<dbReference type="Proteomes" id="UP000183635">
    <property type="component" value="Unassembled WGS sequence"/>
</dbReference>
<evidence type="ECO:0000313" key="2">
    <source>
        <dbReference type="EMBL" id="SFH20922.1"/>
    </source>
</evidence>
<dbReference type="Gene3D" id="3.40.50.2000">
    <property type="entry name" value="Glycogen Phosphorylase B"/>
    <property type="match status" value="2"/>
</dbReference>
<dbReference type="PANTHER" id="PTHR12526:SF630">
    <property type="entry name" value="GLYCOSYLTRANSFERASE"/>
    <property type="match status" value="1"/>
</dbReference>
<dbReference type="EMBL" id="FOPU01000003">
    <property type="protein sequence ID" value="SFH20922.1"/>
    <property type="molecule type" value="Genomic_DNA"/>
</dbReference>
<evidence type="ECO:0000259" key="1">
    <source>
        <dbReference type="Pfam" id="PF00534"/>
    </source>
</evidence>
<dbReference type="Pfam" id="PF00534">
    <property type="entry name" value="Glycos_transf_1"/>
    <property type="match status" value="1"/>
</dbReference>
<dbReference type="STRING" id="34004.SAMN04488021_10365"/>
<gene>
    <name evidence="2" type="ORF">SAMN04488021_10365</name>
</gene>
<organism evidence="2 3">
    <name type="scientific">Paracoccus aminovorans</name>
    <dbReference type="NCBI Taxonomy" id="34004"/>
    <lineage>
        <taxon>Bacteria</taxon>
        <taxon>Pseudomonadati</taxon>
        <taxon>Pseudomonadota</taxon>
        <taxon>Alphaproteobacteria</taxon>
        <taxon>Rhodobacterales</taxon>
        <taxon>Paracoccaceae</taxon>
        <taxon>Paracoccus</taxon>
    </lineage>
</organism>
<name>A0A1I2Y5P6_9RHOB</name>
<dbReference type="GO" id="GO:0016757">
    <property type="term" value="F:glycosyltransferase activity"/>
    <property type="evidence" value="ECO:0007669"/>
    <property type="project" value="InterPro"/>
</dbReference>
<dbReference type="InterPro" id="IPR001296">
    <property type="entry name" value="Glyco_trans_1"/>
</dbReference>
<accession>A0A1I2Y5P6</accession>
<proteinExistence type="predicted"/>
<protein>
    <submittedName>
        <fullName evidence="2">Glycosyltransferase involved in cell wall bisynthesis</fullName>
    </submittedName>
</protein>
<dbReference type="AlphaFoldDB" id="A0A1I2Y5P6"/>
<keyword evidence="3" id="KW-1185">Reference proteome</keyword>
<feature type="domain" description="Glycosyl transferase family 1" evidence="1">
    <location>
        <begin position="279"/>
        <end position="428"/>
    </location>
</feature>
<keyword evidence="2" id="KW-0808">Transferase</keyword>
<dbReference type="OrthoDB" id="9790710at2"/>